<dbReference type="GO" id="GO:0005085">
    <property type="term" value="F:guanyl-nucleotide exchange factor activity"/>
    <property type="evidence" value="ECO:0007669"/>
    <property type="project" value="UniProtKB-KW"/>
</dbReference>
<dbReference type="WBParaSite" id="SBAD_0000820001-mRNA-1">
    <property type="protein sequence ID" value="SBAD_0000820001-mRNA-1"/>
    <property type="gene ID" value="SBAD_0000820001"/>
</dbReference>
<gene>
    <name evidence="2" type="ORF">SBAD_LOCUS7906</name>
</gene>
<dbReference type="PANTHER" id="PTHR22826">
    <property type="entry name" value="RHO GUANINE EXCHANGE FACTOR-RELATED"/>
    <property type="match status" value="1"/>
</dbReference>
<reference evidence="2 3" key="2">
    <citation type="submission" date="2018-11" db="EMBL/GenBank/DDBJ databases">
        <authorList>
            <consortium name="Pathogen Informatics"/>
        </authorList>
    </citation>
    <scope>NUCLEOTIDE SEQUENCE [LARGE SCALE GENOMIC DNA]</scope>
</reference>
<name>A0A183IWA9_9BILA</name>
<dbReference type="PANTHER" id="PTHR22826:SF211">
    <property type="entry name" value="LD43457P"/>
    <property type="match status" value="1"/>
</dbReference>
<accession>A0A183IWA9</accession>
<keyword evidence="3" id="KW-1185">Reference proteome</keyword>
<dbReference type="GO" id="GO:0005737">
    <property type="term" value="C:cytoplasm"/>
    <property type="evidence" value="ECO:0007669"/>
    <property type="project" value="TreeGrafter"/>
</dbReference>
<dbReference type="Proteomes" id="UP000270296">
    <property type="component" value="Unassembled WGS sequence"/>
</dbReference>
<dbReference type="EMBL" id="UZAM01011062">
    <property type="protein sequence ID" value="VDP14677.1"/>
    <property type="molecule type" value="Genomic_DNA"/>
</dbReference>
<dbReference type="AlphaFoldDB" id="A0A183IWA9"/>
<reference evidence="4" key="1">
    <citation type="submission" date="2016-06" db="UniProtKB">
        <authorList>
            <consortium name="WormBaseParasite"/>
        </authorList>
    </citation>
    <scope>IDENTIFICATION</scope>
</reference>
<dbReference type="InterPro" id="IPR051336">
    <property type="entry name" value="RhoGEF_Guanine_NuclExch_SF"/>
</dbReference>
<dbReference type="OrthoDB" id="10004999at2759"/>
<evidence type="ECO:0000256" key="1">
    <source>
        <dbReference type="ARBA" id="ARBA00022658"/>
    </source>
</evidence>
<sequence length="147" mass="17115">MRPDGIIQRALEMGYRSIFENCCFKTVVCNSDHELHASVSPKCLTVDLGGTMQYNHLEWMQDRMEVERFRSCAQGIARCMEDFTQCLRNTELPNDAETTRSILESHRVEREAIKVNYSKCHFVLFAMNRFRPSSSRRHSLVLSTYVV</sequence>
<evidence type="ECO:0000313" key="4">
    <source>
        <dbReference type="WBParaSite" id="SBAD_0000820001-mRNA-1"/>
    </source>
</evidence>
<keyword evidence="1" id="KW-0344">Guanine-nucleotide releasing factor</keyword>
<organism evidence="4">
    <name type="scientific">Soboliphyme baturini</name>
    <dbReference type="NCBI Taxonomy" id="241478"/>
    <lineage>
        <taxon>Eukaryota</taxon>
        <taxon>Metazoa</taxon>
        <taxon>Ecdysozoa</taxon>
        <taxon>Nematoda</taxon>
        <taxon>Enoplea</taxon>
        <taxon>Dorylaimia</taxon>
        <taxon>Dioctophymatida</taxon>
        <taxon>Dioctophymatoidea</taxon>
        <taxon>Soboliphymatidae</taxon>
        <taxon>Soboliphyme</taxon>
    </lineage>
</organism>
<evidence type="ECO:0000313" key="2">
    <source>
        <dbReference type="EMBL" id="VDP14677.1"/>
    </source>
</evidence>
<protein>
    <submittedName>
        <fullName evidence="4">Peptidase A1 domain-containing protein</fullName>
    </submittedName>
</protein>
<proteinExistence type="predicted"/>
<evidence type="ECO:0000313" key="3">
    <source>
        <dbReference type="Proteomes" id="UP000270296"/>
    </source>
</evidence>